<organism evidence="2 3">
    <name type="scientific">Halobacillus salinarum</name>
    <dbReference type="NCBI Taxonomy" id="2932257"/>
    <lineage>
        <taxon>Bacteria</taxon>
        <taxon>Bacillati</taxon>
        <taxon>Bacillota</taxon>
        <taxon>Bacilli</taxon>
        <taxon>Bacillales</taxon>
        <taxon>Bacillaceae</taxon>
        <taxon>Halobacillus</taxon>
    </lineage>
</organism>
<protein>
    <submittedName>
        <fullName evidence="2">Polysaccharide pyruvyl transferase family protein</fullName>
    </submittedName>
</protein>
<dbReference type="GO" id="GO:0016740">
    <property type="term" value="F:transferase activity"/>
    <property type="evidence" value="ECO:0007669"/>
    <property type="project" value="UniProtKB-KW"/>
</dbReference>
<evidence type="ECO:0000259" key="1">
    <source>
        <dbReference type="Pfam" id="PF04230"/>
    </source>
</evidence>
<sequence length="248" mass="28431">MSGIFGEHDEGVSMGAVSCRDKFTEVLMKNNGVECFGTTGDCALFDLELLFRKPVLPKKINSIALSMPHIKEHWPMAYQLALRLKEEFSCYVYLTFHGYHGKLSDHIDPEWTCEAIKVIDLSGSYRRLSFYKHVDVHVGFRLHGHIWFLRHRKPSLLIAEDGRGLSHLYTVKGLGYSAASKKVLKNADEIVEVDPKLIKEMREEAPSLQAVEMFKKEVKEGYPVTCRTLEEVDKLWVEKMKPFLESLP</sequence>
<dbReference type="RefSeq" id="WP_244709842.1">
    <property type="nucleotide sequence ID" value="NZ_CP095073.1"/>
</dbReference>
<dbReference type="Proteomes" id="UP000831787">
    <property type="component" value="Chromosome"/>
</dbReference>
<accession>A0ABY4EJ62</accession>
<gene>
    <name evidence="2" type="ORF">MUN89_20090</name>
</gene>
<dbReference type="Pfam" id="PF04230">
    <property type="entry name" value="PS_pyruv_trans"/>
    <property type="match status" value="1"/>
</dbReference>
<evidence type="ECO:0000313" key="2">
    <source>
        <dbReference type="EMBL" id="UOQ44131.1"/>
    </source>
</evidence>
<keyword evidence="3" id="KW-1185">Reference proteome</keyword>
<dbReference type="EMBL" id="CP095073">
    <property type="protein sequence ID" value="UOQ44131.1"/>
    <property type="molecule type" value="Genomic_DNA"/>
</dbReference>
<feature type="domain" description="Polysaccharide pyruvyl transferase" evidence="1">
    <location>
        <begin position="16"/>
        <end position="161"/>
    </location>
</feature>
<proteinExistence type="predicted"/>
<name>A0ABY4EJ62_9BACI</name>
<reference evidence="2 3" key="1">
    <citation type="submission" date="2022-04" db="EMBL/GenBank/DDBJ databases">
        <title>Halobacillus sp. isolated from saltern.</title>
        <authorList>
            <person name="Won M."/>
            <person name="Lee C.-M."/>
            <person name="Woen H.-Y."/>
            <person name="Kwon S.-W."/>
        </authorList>
    </citation>
    <scope>NUCLEOTIDE SEQUENCE [LARGE SCALE GENOMIC DNA]</scope>
    <source>
        <strain evidence="2 3">SSBR10-3</strain>
    </source>
</reference>
<keyword evidence="2" id="KW-0808">Transferase</keyword>
<dbReference type="InterPro" id="IPR007345">
    <property type="entry name" value="Polysacch_pyruvyl_Trfase"/>
</dbReference>
<evidence type="ECO:0000313" key="3">
    <source>
        <dbReference type="Proteomes" id="UP000831787"/>
    </source>
</evidence>